<evidence type="ECO:0000256" key="2">
    <source>
        <dbReference type="SAM" id="Phobius"/>
    </source>
</evidence>
<feature type="chain" id="PRO_5014350394" description="ASST-domain-containing protein" evidence="3">
    <location>
        <begin position="21"/>
        <end position="679"/>
    </location>
</feature>
<dbReference type="Proteomes" id="UP000243797">
    <property type="component" value="Unassembled WGS sequence"/>
</dbReference>
<dbReference type="Pfam" id="PF14269">
    <property type="entry name" value="Arylsulfotran_2"/>
    <property type="match status" value="1"/>
</dbReference>
<keyword evidence="3" id="KW-0732">Signal</keyword>
<dbReference type="InterPro" id="IPR053143">
    <property type="entry name" value="Arylsulfate_ST"/>
</dbReference>
<evidence type="ECO:0000313" key="5">
    <source>
        <dbReference type="Proteomes" id="UP000243797"/>
    </source>
</evidence>
<reference evidence="4 5" key="1">
    <citation type="submission" date="2017-06" db="EMBL/GenBank/DDBJ databases">
        <title>Draft genome sequence of a variant of Elsinoe murrayae.</title>
        <authorList>
            <person name="Cheng Q."/>
        </authorList>
    </citation>
    <scope>NUCLEOTIDE SEQUENCE [LARGE SCALE GENOMIC DNA]</scope>
    <source>
        <strain evidence="4 5">CQ-2017a</strain>
    </source>
</reference>
<feature type="region of interest" description="Disordered" evidence="1">
    <location>
        <begin position="650"/>
        <end position="679"/>
    </location>
</feature>
<evidence type="ECO:0000256" key="1">
    <source>
        <dbReference type="SAM" id="MobiDB-lite"/>
    </source>
</evidence>
<organism evidence="4 5">
    <name type="scientific">Sphaceloma murrayae</name>
    <dbReference type="NCBI Taxonomy" id="2082308"/>
    <lineage>
        <taxon>Eukaryota</taxon>
        <taxon>Fungi</taxon>
        <taxon>Dikarya</taxon>
        <taxon>Ascomycota</taxon>
        <taxon>Pezizomycotina</taxon>
        <taxon>Dothideomycetes</taxon>
        <taxon>Dothideomycetidae</taxon>
        <taxon>Myriangiales</taxon>
        <taxon>Elsinoaceae</taxon>
        <taxon>Sphaceloma</taxon>
    </lineage>
</organism>
<proteinExistence type="predicted"/>
<sequence length="679" mass="76674">MVPQSWILALSFTLCSHVSADFLPFRNSAEYMIGTYGNYTRQHFLSQPDVIAPVANILVQPSDEVSPSKYIMWAPASVHTPPTHPMMLDANSLSPVWYGPRINPETLHASIQSCNGTDYVAFWSGFGAGGWKQGSYFLLDETYEVAYNVTGQGRITYADAHELYVTPQCTAIFTAFQSHQTDLEWQNITNITGGGWLLDSYFQEIDIATNEIIFEWQASEHINVRDSPWLASYYGEGYTEGRGFDWFHINSIEKDHLGNYLVNSRHMHAMYYISGQNGSVLWQLGGTHNSFKDMSSGRATDFEWQHHARWVDSSLTRISVFDNHATALHLASGRPSRGIIIRLDHARREAWLDHEYTATHHTTAFREGSMQVLADSPNPGNALVGYGYDPAWTEYSPNGTVIWEVTTSPLGLNRYSPDNYRVIKSNWTGRPNYMPNIAPGPKPKYQFVPARSSFDIMLKDDWGQEIINDTAYFSWNGATEVKSWVVLASNHTAELSLEKHFWAEVRKTGFEENVFVGEGSYVTALAVGEEDEVLGQTGVLGMTGYSMRDGLTKGADGKYDTGNLTVQWRAFVARQPRDSVLARMREKWKAAREKYMKKPTPAGGAGLLVIMLGVGLAVAFLVMRRRRTKGYMLARSSEIEFADEYMRKKDDTDSFDEETKRNDSDGSFHDNSDYKGRRL</sequence>
<comment type="caution">
    <text evidence="4">The sequence shown here is derived from an EMBL/GenBank/DDBJ whole genome shotgun (WGS) entry which is preliminary data.</text>
</comment>
<gene>
    <name evidence="4" type="ORF">CAC42_2024</name>
</gene>
<protein>
    <recommendedName>
        <fullName evidence="6">ASST-domain-containing protein</fullName>
    </recommendedName>
</protein>
<dbReference type="AlphaFoldDB" id="A0A2K1QI05"/>
<dbReference type="STRING" id="2082308.A0A2K1QI05"/>
<accession>A0A2K1QI05</accession>
<evidence type="ECO:0000256" key="3">
    <source>
        <dbReference type="SAM" id="SignalP"/>
    </source>
</evidence>
<dbReference type="EMBL" id="NKHZ01000081">
    <property type="protein sequence ID" value="PNS14795.1"/>
    <property type="molecule type" value="Genomic_DNA"/>
</dbReference>
<name>A0A2K1QI05_9PEZI</name>
<keyword evidence="2" id="KW-0472">Membrane</keyword>
<keyword evidence="5" id="KW-1185">Reference proteome</keyword>
<dbReference type="InParanoid" id="A0A2K1QI05"/>
<feature type="signal peptide" evidence="3">
    <location>
        <begin position="1"/>
        <end position="20"/>
    </location>
</feature>
<evidence type="ECO:0000313" key="4">
    <source>
        <dbReference type="EMBL" id="PNS14795.1"/>
    </source>
</evidence>
<keyword evidence="2" id="KW-0812">Transmembrane</keyword>
<dbReference type="OrthoDB" id="5427350at2759"/>
<feature type="transmembrane region" description="Helical" evidence="2">
    <location>
        <begin position="602"/>
        <end position="623"/>
    </location>
</feature>
<dbReference type="PANTHER" id="PTHR35340">
    <property type="entry name" value="PQQ ENZYME REPEAT PROTEIN-RELATED"/>
    <property type="match status" value="1"/>
</dbReference>
<dbReference type="InterPro" id="IPR039535">
    <property type="entry name" value="ASST-like"/>
</dbReference>
<evidence type="ECO:0008006" key="6">
    <source>
        <dbReference type="Google" id="ProtNLM"/>
    </source>
</evidence>
<keyword evidence="2" id="KW-1133">Transmembrane helix</keyword>
<dbReference type="PANTHER" id="PTHR35340:SF5">
    <property type="entry name" value="ASST-DOMAIN-CONTAINING PROTEIN"/>
    <property type="match status" value="1"/>
</dbReference>